<reference evidence="11" key="1">
    <citation type="journal article" date="2019" name="Int. J. Syst. Evol. Microbiol.">
        <title>The Global Catalogue of Microorganisms (GCM) 10K type strain sequencing project: providing services to taxonomists for standard genome sequencing and annotation.</title>
        <authorList>
            <consortium name="The Broad Institute Genomics Platform"/>
            <consortium name="The Broad Institute Genome Sequencing Center for Infectious Disease"/>
            <person name="Wu L."/>
            <person name="Ma J."/>
        </authorList>
    </citation>
    <scope>NUCLEOTIDE SEQUENCE [LARGE SCALE GENOMIC DNA]</scope>
    <source>
        <strain evidence="11">CCUG 56756</strain>
    </source>
</reference>
<name>A0ABW3LA00_9BACL</name>
<dbReference type="EC" id="3.1.3.15" evidence="3 8"/>
<feature type="domain" description="PHP" evidence="9">
    <location>
        <begin position="4"/>
        <end position="214"/>
    </location>
</feature>
<dbReference type="NCBIfam" id="TIGR01856">
    <property type="entry name" value="hisJ_fam"/>
    <property type="match status" value="1"/>
</dbReference>
<dbReference type="CDD" id="cd12110">
    <property type="entry name" value="PHP_HisPPase_Hisj_like"/>
    <property type="match status" value="1"/>
</dbReference>
<accession>A0ABW3LA00</accession>
<comment type="catalytic activity">
    <reaction evidence="7 8">
        <text>L-histidinol phosphate + H2O = L-histidinol + phosphate</text>
        <dbReference type="Rhea" id="RHEA:14465"/>
        <dbReference type="ChEBI" id="CHEBI:15377"/>
        <dbReference type="ChEBI" id="CHEBI:43474"/>
        <dbReference type="ChEBI" id="CHEBI:57699"/>
        <dbReference type="ChEBI" id="CHEBI:57980"/>
        <dbReference type="EC" id="3.1.3.15"/>
    </reaction>
</comment>
<proteinExistence type="inferred from homology"/>
<gene>
    <name evidence="10" type="primary">hisJ</name>
    <name evidence="10" type="ORF">ACFQ1X_02960</name>
</gene>
<comment type="pathway">
    <text evidence="1 8">Amino-acid biosynthesis; L-histidine biosynthesis; L-histidine from 5-phospho-alpha-D-ribose 1-diphosphate: step 8/9.</text>
</comment>
<dbReference type="PANTHER" id="PTHR21039:SF0">
    <property type="entry name" value="HISTIDINOL-PHOSPHATASE"/>
    <property type="match status" value="1"/>
</dbReference>
<evidence type="ECO:0000259" key="9">
    <source>
        <dbReference type="Pfam" id="PF02811"/>
    </source>
</evidence>
<evidence type="ECO:0000256" key="6">
    <source>
        <dbReference type="ARBA" id="ARBA00023102"/>
    </source>
</evidence>
<dbReference type="InterPro" id="IPR010140">
    <property type="entry name" value="Histidinol_P_phosphatase_HisJ"/>
</dbReference>
<evidence type="ECO:0000256" key="2">
    <source>
        <dbReference type="ARBA" id="ARBA00009152"/>
    </source>
</evidence>
<dbReference type="InterPro" id="IPR004013">
    <property type="entry name" value="PHP_dom"/>
</dbReference>
<evidence type="ECO:0000256" key="3">
    <source>
        <dbReference type="ARBA" id="ARBA00013085"/>
    </source>
</evidence>
<dbReference type="Gene3D" id="3.20.20.140">
    <property type="entry name" value="Metal-dependent hydrolases"/>
    <property type="match status" value="1"/>
</dbReference>
<keyword evidence="4 8" id="KW-0028">Amino-acid biosynthesis</keyword>
<dbReference type="NCBIfam" id="NF005996">
    <property type="entry name" value="PRK08123.1"/>
    <property type="match status" value="1"/>
</dbReference>
<dbReference type="GO" id="GO:0004401">
    <property type="term" value="F:histidinol-phosphatase activity"/>
    <property type="evidence" value="ECO:0007669"/>
    <property type="project" value="UniProtKB-EC"/>
</dbReference>
<comment type="similarity">
    <text evidence="2 8">Belongs to the PHP hydrolase family. HisK subfamily.</text>
</comment>
<evidence type="ECO:0000256" key="4">
    <source>
        <dbReference type="ARBA" id="ARBA00022605"/>
    </source>
</evidence>
<dbReference type="InterPro" id="IPR016195">
    <property type="entry name" value="Pol/histidinol_Pase-like"/>
</dbReference>
<dbReference type="Pfam" id="PF02811">
    <property type="entry name" value="PHP"/>
    <property type="match status" value="1"/>
</dbReference>
<comment type="caution">
    <text evidence="10">The sequence shown here is derived from an EMBL/GenBank/DDBJ whole genome shotgun (WGS) entry which is preliminary data.</text>
</comment>
<evidence type="ECO:0000256" key="1">
    <source>
        <dbReference type="ARBA" id="ARBA00004970"/>
    </source>
</evidence>
<organism evidence="10 11">
    <name type="scientific">Metaplanococcus flavidus</name>
    <dbReference type="NCBI Taxonomy" id="569883"/>
    <lineage>
        <taxon>Bacteria</taxon>
        <taxon>Bacillati</taxon>
        <taxon>Bacillota</taxon>
        <taxon>Bacilli</taxon>
        <taxon>Bacillales</taxon>
        <taxon>Caryophanaceae</taxon>
        <taxon>Metaplanococcus</taxon>
    </lineage>
</organism>
<evidence type="ECO:0000313" key="10">
    <source>
        <dbReference type="EMBL" id="MFD1030378.1"/>
    </source>
</evidence>
<dbReference type="EMBL" id="JBHTKI010000006">
    <property type="protein sequence ID" value="MFD1030378.1"/>
    <property type="molecule type" value="Genomic_DNA"/>
</dbReference>
<keyword evidence="11" id="KW-1185">Reference proteome</keyword>
<evidence type="ECO:0000256" key="8">
    <source>
        <dbReference type="RuleBase" id="RU366003"/>
    </source>
</evidence>
<sequence>MKRDAHIHSPYCPHGTKDSLAAYVEKAIKSGFKDISFTEHAPLPPSFTDTTPDKDSGMDLAALSEYLDAVERVKDIYKKDIRIRTGLEIDFIEGYEHEIKNFLDQWGPRLDDSILSVHFLKLEGRYMCIDFSKEVFFDAAKIAGSTQNLYDRYYDAVEASVLADLGSYKPKRIGHPTLVHKFQLDHGEKIDDQARIKGLLRNIADNSCEIDLNSAGLSKPGCRESYPPEVYLPYAISLGIPLIFGSDAHNVAGLHKHQEKFYNESTMN</sequence>
<dbReference type="SUPFAM" id="SSF89550">
    <property type="entry name" value="PHP domain-like"/>
    <property type="match status" value="1"/>
</dbReference>
<dbReference type="RefSeq" id="WP_144838782.1">
    <property type="nucleotide sequence ID" value="NZ_JBHTKI010000006.1"/>
</dbReference>
<keyword evidence="5 8" id="KW-0378">Hydrolase</keyword>
<dbReference type="Proteomes" id="UP001597109">
    <property type="component" value="Unassembled WGS sequence"/>
</dbReference>
<dbReference type="PANTHER" id="PTHR21039">
    <property type="entry name" value="HISTIDINOL PHOSPHATASE-RELATED"/>
    <property type="match status" value="1"/>
</dbReference>
<protein>
    <recommendedName>
        <fullName evidence="3 8">Histidinol-phosphatase</fullName>
        <shortName evidence="8">HolPase</shortName>
        <ecNumber evidence="3 8">3.1.3.15</ecNumber>
    </recommendedName>
</protein>
<evidence type="ECO:0000256" key="5">
    <source>
        <dbReference type="ARBA" id="ARBA00022801"/>
    </source>
</evidence>
<keyword evidence="6 8" id="KW-0368">Histidine biosynthesis</keyword>
<evidence type="ECO:0000313" key="11">
    <source>
        <dbReference type="Proteomes" id="UP001597109"/>
    </source>
</evidence>
<evidence type="ECO:0000256" key="7">
    <source>
        <dbReference type="ARBA" id="ARBA00049158"/>
    </source>
</evidence>